<evidence type="ECO:0000313" key="1">
    <source>
        <dbReference type="EMBL" id="DAE27290.1"/>
    </source>
</evidence>
<name>A0A8S5R832_9VIRU</name>
<dbReference type="EMBL" id="BK015835">
    <property type="protein sequence ID" value="DAE27290.1"/>
    <property type="molecule type" value="Genomic_DNA"/>
</dbReference>
<organism evidence="1">
    <name type="scientific">virus sp. ct8MV80</name>
    <dbReference type="NCBI Taxonomy" id="2826793"/>
    <lineage>
        <taxon>Viruses</taxon>
    </lineage>
</organism>
<reference evidence="1" key="1">
    <citation type="journal article" date="2021" name="Proc. Natl. Acad. Sci. U.S.A.">
        <title>A Catalog of Tens of Thousands of Viruses from Human Metagenomes Reveals Hidden Associations with Chronic Diseases.</title>
        <authorList>
            <person name="Tisza M.J."/>
            <person name="Buck C.B."/>
        </authorList>
    </citation>
    <scope>NUCLEOTIDE SEQUENCE</scope>
    <source>
        <strain evidence="1">Ct8MV80</strain>
    </source>
</reference>
<proteinExistence type="predicted"/>
<sequence>MSVEILTQGGGANLQSRSVSLTSTSATTFSPQSGYDGMSSITVTPNLQTKSVTPASYSQSVSPSSGYCGLESVSVSGDSNLISSNIKNGVTIFGVTGNLVSRENLKAVVGQYNREGYSSSSQSFTFDTGDSNL</sequence>
<accession>A0A8S5R832</accession>
<protein>
    <submittedName>
        <fullName evidence="1">Tail protein</fullName>
    </submittedName>
</protein>